<gene>
    <name evidence="1" type="ORF">CBO05P1_114</name>
</gene>
<name>A0A060N8P4_CLOBO</name>
<dbReference type="AlphaFoldDB" id="A0A060N8P4"/>
<dbReference type="Proteomes" id="UP000054164">
    <property type="component" value="Unassembled WGS sequence"/>
</dbReference>
<dbReference type="RefSeq" id="WP_030031901.1">
    <property type="nucleotide sequence ID" value="NZ_BA000058.1"/>
</dbReference>
<organism evidence="1">
    <name type="scientific">Clostridium botulinum B str. Osaka05</name>
    <dbReference type="NCBI Taxonomy" id="1407017"/>
    <lineage>
        <taxon>Bacteria</taxon>
        <taxon>Bacillati</taxon>
        <taxon>Bacillota</taxon>
        <taxon>Clostridia</taxon>
        <taxon>Eubacteriales</taxon>
        <taxon>Clostridiaceae</taxon>
        <taxon>Clostridium</taxon>
    </lineage>
</organism>
<sequence length="277" mass="33019">MSTEPSTEKLQSALKEFNEDLNKKFSQFAKFKNTLSEVMLPISKEIYKINTFFAKSMQPIIKELSNRKKRNIYFATIFLETNPKFSDKFITEGIFPPIFYFLDNSMKDYEFIEFDETYINKIDINNIINDSNIKEYYIKTMDNWIDEEQIDCIRDFIEDNLYSTTLNLFTLIEYKVRESGDKTDKPVGEWKIIDSITKVLAENCFKYKKSKELEKLYSSFFDKKGKYYIYKSTSKSPTFITRHILHGDRLDLINNKSMMSLVFLTDCLYRMLIKNFD</sequence>
<dbReference type="HOGENOM" id="CLU_1003627_0_0_9"/>
<protein>
    <submittedName>
        <fullName evidence="1">Dynein beta chain</fullName>
    </submittedName>
</protein>
<accession>A0A060N8P4</accession>
<reference evidence="1" key="1">
    <citation type="submission" date="2013-10" db="EMBL/GenBank/DDBJ databases">
        <title>Draft genome sequence of Clostridium botulinum type B strain Osaka05.</title>
        <authorList>
            <person name="Sakaguchi Y."/>
            <person name="Hosomi K."/>
            <person name="Uchiyama J."/>
            <person name="Ogura Y."/>
            <person name="Sakaguchi M."/>
            <person name="Kohda T."/>
            <person name="Mukamoto M."/>
            <person name="Misawa N."/>
            <person name="Matsuzaki S."/>
            <person name="Hayashi T."/>
            <person name="Kozaki S."/>
        </authorList>
    </citation>
    <scope>NUCLEOTIDE SEQUENCE</scope>
    <source>
        <strain evidence="1">Osaka05</strain>
    </source>
</reference>
<proteinExistence type="predicted"/>
<evidence type="ECO:0000313" key="1">
    <source>
        <dbReference type="EMBL" id="BAO04833.1"/>
    </source>
</evidence>
<dbReference type="EMBL" id="BA000058">
    <property type="protein sequence ID" value="BAO04833.1"/>
    <property type="molecule type" value="Genomic_DNA"/>
</dbReference>